<evidence type="ECO:0000256" key="1">
    <source>
        <dbReference type="SAM" id="SignalP"/>
    </source>
</evidence>
<sequence>CCICDLLRAHCSFCQIPVLISLACPCSLCLSLSLSHTQALSLSLSLSLDYLQTKIWKYGETRLILDCSLGLYDI</sequence>
<name>A0A816UMU8_BRANA</name>
<keyword evidence="1" id="KW-0732">Signal</keyword>
<protein>
    <submittedName>
        <fullName evidence="2">(rape) hypothetical protein</fullName>
    </submittedName>
</protein>
<dbReference type="AlphaFoldDB" id="A0A816UMU8"/>
<feature type="signal peptide" evidence="1">
    <location>
        <begin position="1"/>
        <end position="31"/>
    </location>
</feature>
<feature type="non-terminal residue" evidence="2">
    <location>
        <position position="1"/>
    </location>
</feature>
<organism evidence="2">
    <name type="scientific">Brassica napus</name>
    <name type="common">Rape</name>
    <dbReference type="NCBI Taxonomy" id="3708"/>
    <lineage>
        <taxon>Eukaryota</taxon>
        <taxon>Viridiplantae</taxon>
        <taxon>Streptophyta</taxon>
        <taxon>Embryophyta</taxon>
        <taxon>Tracheophyta</taxon>
        <taxon>Spermatophyta</taxon>
        <taxon>Magnoliopsida</taxon>
        <taxon>eudicotyledons</taxon>
        <taxon>Gunneridae</taxon>
        <taxon>Pentapetalae</taxon>
        <taxon>rosids</taxon>
        <taxon>malvids</taxon>
        <taxon>Brassicales</taxon>
        <taxon>Brassicaceae</taxon>
        <taxon>Brassiceae</taxon>
        <taxon>Brassica</taxon>
    </lineage>
</organism>
<gene>
    <name evidence="2" type="ORF">DARMORV10_C08P38880.1</name>
</gene>
<accession>A0A816UMU8</accession>
<feature type="chain" id="PRO_5032581296" evidence="1">
    <location>
        <begin position="32"/>
        <end position="74"/>
    </location>
</feature>
<dbReference type="EMBL" id="HG994372">
    <property type="protein sequence ID" value="CAF2113914.1"/>
    <property type="molecule type" value="Genomic_DNA"/>
</dbReference>
<dbReference type="Proteomes" id="UP001295469">
    <property type="component" value="Chromosome C08"/>
</dbReference>
<proteinExistence type="predicted"/>
<evidence type="ECO:0000313" key="2">
    <source>
        <dbReference type="EMBL" id="CAF2113914.1"/>
    </source>
</evidence>
<reference evidence="2" key="1">
    <citation type="submission" date="2021-01" db="EMBL/GenBank/DDBJ databases">
        <authorList>
            <consortium name="Genoscope - CEA"/>
            <person name="William W."/>
        </authorList>
    </citation>
    <scope>NUCLEOTIDE SEQUENCE</scope>
</reference>